<keyword evidence="3" id="KW-1185">Reference proteome</keyword>
<dbReference type="OrthoDB" id="443345at2759"/>
<name>I7IG61_BABMR</name>
<proteinExistence type="predicted"/>
<reference evidence="2 3" key="3">
    <citation type="journal article" date="2016" name="Sci. Rep.">
        <title>Genome-wide diversity and gene expression profiling of Babesia microti isolates identify polymorphic genes that mediate host-pathogen interactions.</title>
        <authorList>
            <person name="Silva J.C."/>
            <person name="Cornillot E."/>
            <person name="McCracken C."/>
            <person name="Usmani-Brown S."/>
            <person name="Dwivedi A."/>
            <person name="Ifeonu O.O."/>
            <person name="Crabtree J."/>
            <person name="Gotia H.T."/>
            <person name="Virji A.Z."/>
            <person name="Reynes C."/>
            <person name="Colinge J."/>
            <person name="Kumar V."/>
            <person name="Lawres L."/>
            <person name="Pazzi J.E."/>
            <person name="Pablo J.V."/>
            <person name="Hung C."/>
            <person name="Brancato J."/>
            <person name="Kumari P."/>
            <person name="Orvis J."/>
            <person name="Tretina K."/>
            <person name="Chibucos M."/>
            <person name="Ott S."/>
            <person name="Sadzewicz L."/>
            <person name="Sengamalay N."/>
            <person name="Shetty A.C."/>
            <person name="Su Q."/>
            <person name="Tallon L."/>
            <person name="Fraser C.M."/>
            <person name="Frutos R."/>
            <person name="Molina D.M."/>
            <person name="Krause P.J."/>
            <person name="Ben Mamoun C."/>
        </authorList>
    </citation>
    <scope>NUCLEOTIDE SEQUENCE [LARGE SCALE GENOMIC DNA]</scope>
    <source>
        <strain evidence="2 3">RI</strain>
    </source>
</reference>
<dbReference type="KEGG" id="bmic:BMR1_02g01165"/>
<sequence>MFNSSSFNFGYNSAEMTAILKSDGGITMYVSWMSPFSPLIHSTVHFCKSIHSQTTKRLLSNVDNSLFCNGDSISMDSTTNYLTICKIAALYNKELAPVQLLEISKLYSSSPDSKINLALYNKLTGLNRQSDRVEIDDLLIILQSLSNANIRNYDEFSFCSEVIKRKLNKMYNKQLREGEIRKYKPNKDGLFAIFYVFTNARILHFPLFEILCKLYMSFVKDSNWYELDTIVKCLAMHKHRNQTLLNEIQSAIATTCDQITPETATRLLYNYSLLSKVDEPLLNSLERHIYRVTNATKTRGQYVEQIINNKIELDNFSAGLILYSYLLLKLIDYKLIVKLLELQKDFLQKLPEVIDTLTVKELAHGNRLYFIRSYLRVLHKEFYRELPIEIRVLLRNLTLINPNKFDIKERVFQQKVSWHLTKMRIAHSLSVYRSGLNLDIVERDKRVVWQCNSYHRFYANSFKLTAQVELEHELIRSLGYCIVNIQIKDTRFAYLRMARYYALQDHREFDKSLMGWNLPYLWKNSKKSRIMANVSYAYNYQPLSHSPYTH</sequence>
<dbReference type="GeneID" id="24424020"/>
<evidence type="ECO:0000313" key="2">
    <source>
        <dbReference type="EMBL" id="CCF73396.1"/>
    </source>
</evidence>
<dbReference type="SMART" id="SM00952">
    <property type="entry name" value="RAP"/>
    <property type="match status" value="1"/>
</dbReference>
<organism evidence="2 3">
    <name type="scientific">Babesia microti (strain RI)</name>
    <dbReference type="NCBI Taxonomy" id="1133968"/>
    <lineage>
        <taxon>Eukaryota</taxon>
        <taxon>Sar</taxon>
        <taxon>Alveolata</taxon>
        <taxon>Apicomplexa</taxon>
        <taxon>Aconoidasida</taxon>
        <taxon>Piroplasmida</taxon>
        <taxon>Babesiidae</taxon>
        <taxon>Babesia</taxon>
    </lineage>
</organism>
<dbReference type="InterPro" id="IPR013584">
    <property type="entry name" value="RAP"/>
</dbReference>
<evidence type="ECO:0000259" key="1">
    <source>
        <dbReference type="SMART" id="SM00952"/>
    </source>
</evidence>
<dbReference type="RefSeq" id="XP_012648005.1">
    <property type="nucleotide sequence ID" value="XM_012792551.1"/>
</dbReference>
<dbReference type="Proteomes" id="UP000002899">
    <property type="component" value="Chromosome II"/>
</dbReference>
<reference evidence="2 3" key="2">
    <citation type="journal article" date="2013" name="PLoS ONE">
        <title>Whole genome mapping and re-organization of the nuclear and mitochondrial genomes of Babesia microti isolates.</title>
        <authorList>
            <person name="Cornillot E."/>
            <person name="Dassouli A."/>
            <person name="Garg A."/>
            <person name="Pachikara N."/>
            <person name="Randazzo S."/>
            <person name="Depoix D."/>
            <person name="Carcy B."/>
            <person name="Delbecq S."/>
            <person name="Frutos R."/>
            <person name="Silva J.C."/>
            <person name="Sutton R."/>
            <person name="Krause P.J."/>
            <person name="Mamoun C.B."/>
        </authorList>
    </citation>
    <scope>NUCLEOTIDE SEQUENCE [LARGE SCALE GENOMIC DNA]</scope>
    <source>
        <strain evidence="2 3">RI</strain>
    </source>
</reference>
<protein>
    <recommendedName>
        <fullName evidence="1">RAP domain-containing protein</fullName>
    </recommendedName>
</protein>
<dbReference type="VEuPathDB" id="PiroplasmaDB:BMR1_02g01165"/>
<reference evidence="2 3" key="1">
    <citation type="journal article" date="2012" name="Nucleic Acids Res.">
        <title>Sequencing of the smallest Apicomplexan genome from the human pathogen Babesia microti.</title>
        <authorList>
            <person name="Cornillot E."/>
            <person name="Hadj-Kaddour K."/>
            <person name="Dassouli A."/>
            <person name="Noel B."/>
            <person name="Ranwez V."/>
            <person name="Vacherie B."/>
            <person name="Augagneur Y."/>
            <person name="Bres V."/>
            <person name="Duclos A."/>
            <person name="Randazzo S."/>
            <person name="Carcy B."/>
            <person name="Debierre-Grockiego F."/>
            <person name="Delbecq S."/>
            <person name="Moubri-Menage K."/>
            <person name="Shams-Eldin H."/>
            <person name="Usmani-Brown S."/>
            <person name="Bringaud F."/>
            <person name="Wincker P."/>
            <person name="Vivares C.P."/>
            <person name="Schwarz R.T."/>
            <person name="Schetters T.P."/>
            <person name="Krause P.J."/>
            <person name="Gorenflot A."/>
            <person name="Berry V."/>
            <person name="Barbe V."/>
            <person name="Ben Mamoun C."/>
        </authorList>
    </citation>
    <scope>NUCLEOTIDE SEQUENCE [LARGE SCALE GENOMIC DNA]</scope>
    <source>
        <strain evidence="2 3">RI</strain>
    </source>
</reference>
<feature type="domain" description="RAP" evidence="1">
    <location>
        <begin position="449"/>
        <end position="498"/>
    </location>
</feature>
<accession>I7IG61</accession>
<evidence type="ECO:0000313" key="3">
    <source>
        <dbReference type="Proteomes" id="UP000002899"/>
    </source>
</evidence>
<dbReference type="AlphaFoldDB" id="I7IG61"/>
<dbReference type="EMBL" id="FO082872">
    <property type="protein sequence ID" value="CCF73396.1"/>
    <property type="molecule type" value="Genomic_DNA"/>
</dbReference>